<organism evidence="1 2">
    <name type="scientific">Stackebrandtia albiflava</name>
    <dbReference type="NCBI Taxonomy" id="406432"/>
    <lineage>
        <taxon>Bacteria</taxon>
        <taxon>Bacillati</taxon>
        <taxon>Actinomycetota</taxon>
        <taxon>Actinomycetes</taxon>
        <taxon>Glycomycetales</taxon>
        <taxon>Glycomycetaceae</taxon>
        <taxon>Stackebrandtia</taxon>
    </lineage>
</organism>
<reference evidence="1 2" key="1">
    <citation type="journal article" date="2013" name="Stand. Genomic Sci.">
        <title>Genomic Encyclopedia of Type Strains, Phase I: The one thousand microbial genomes (KMG-I) project.</title>
        <authorList>
            <person name="Kyrpides N.C."/>
            <person name="Woyke T."/>
            <person name="Eisen J.A."/>
            <person name="Garrity G."/>
            <person name="Lilburn T.G."/>
            <person name="Beck B.J."/>
            <person name="Whitman W.B."/>
            <person name="Hugenholtz P."/>
            <person name="Klenk H.P."/>
        </authorList>
    </citation>
    <scope>NUCLEOTIDE SEQUENCE [LARGE SCALE GENOMIC DNA]</scope>
    <source>
        <strain evidence="1 2">DSM 45044</strain>
    </source>
</reference>
<protein>
    <recommendedName>
        <fullName evidence="3">SWIM-type domain-containing protein</fullName>
    </recommendedName>
</protein>
<proteinExistence type="predicted"/>
<dbReference type="OrthoDB" id="246789at2"/>
<dbReference type="AlphaFoldDB" id="A0A562UYY5"/>
<dbReference type="EMBL" id="VLLL01000007">
    <property type="protein sequence ID" value="TWJ10822.1"/>
    <property type="molecule type" value="Genomic_DNA"/>
</dbReference>
<gene>
    <name evidence="1" type="ORF">LX16_4246</name>
</gene>
<sequence length="564" mass="58721">MKPSIAPDLLSGLLSDAPARVRKRLDADPAKADTWQWNDTGDGVTVDTGSETVRLSAGPLTTADQVGCSCLLSPRCLHLLAVVGSLPLTEAAETTGEDETATAAAPEPAAVVTLTPEQRAAAALAWQTGVELADTGLAAAGTALKASLLRAVHACRVAGLHRVAAAGAALSKSVTDLAHDHPHFSLPTAAAQLAELLDTAWRLCHTDAVDAAVIGVARRGYQPADPMRLHGVCAVPVASHTGYGGVVTVLADARRGLVTVSDVMPDGVPATAYRGAVSIGGLSVSHRDLAGGVLYLQDATATTTGRLGGGKARASVTGTSDWDAEPLADLWRTPLPAQLDRAFTAFSLPAEDRPEAADLLFLDATVHMGSSGPALVTDEGTAMTAVADNTDPRVQFTQNLRRLGAMQGHRLRLVARLLPGRSRRVAPLAVRLDGRVVHLGFEDLPGVRPVDLPGSAVDDTGSPIEPMRLILQRIAMGGRDCAGTVAAASTRRAAARLRQRFMPHAAGVLDNLTRCAQAVEQDMFGRTRPTDRPGFATAWAAAHGYQSAADLALSRATWQDATPD</sequence>
<evidence type="ECO:0000313" key="1">
    <source>
        <dbReference type="EMBL" id="TWJ10822.1"/>
    </source>
</evidence>
<evidence type="ECO:0008006" key="3">
    <source>
        <dbReference type="Google" id="ProtNLM"/>
    </source>
</evidence>
<accession>A0A562UYY5</accession>
<name>A0A562UYY5_9ACTN</name>
<dbReference type="Proteomes" id="UP000321617">
    <property type="component" value="Unassembled WGS sequence"/>
</dbReference>
<comment type="caution">
    <text evidence="1">The sequence shown here is derived from an EMBL/GenBank/DDBJ whole genome shotgun (WGS) entry which is preliminary data.</text>
</comment>
<keyword evidence="2" id="KW-1185">Reference proteome</keyword>
<evidence type="ECO:0000313" key="2">
    <source>
        <dbReference type="Proteomes" id="UP000321617"/>
    </source>
</evidence>
<dbReference type="RefSeq" id="WP_147141896.1">
    <property type="nucleotide sequence ID" value="NZ_BAABIJ010000003.1"/>
</dbReference>